<proteinExistence type="predicted"/>
<sequence length="225" mass="25037">MDYADYRSLTENKYNQLLTILFLFLFSTALPSGYHLIKVISLIIFLSAMLFVVYKIKASKLLIRFYTLLVVGNVLMLFSGLFSSSSINLNQNNQGTISFIFFLVIGLPIFLIQKEIFLTNEVTADILKGGIAAYVMLGLTWASFYNALYTLNPGAFNGVIDSQYQADLLHFSFITLTTVGYGDITPFTALARTAVDLEAIAGVMYPSILIARLVSLYNTHSQESP</sequence>
<dbReference type="EMBL" id="DSRU01000063">
    <property type="protein sequence ID" value="HFM97235.1"/>
    <property type="molecule type" value="Genomic_DNA"/>
</dbReference>
<dbReference type="AlphaFoldDB" id="A0A7C3PDT7"/>
<feature type="transmembrane region" description="Helical" evidence="1">
    <location>
        <begin position="94"/>
        <end position="111"/>
    </location>
</feature>
<keyword evidence="3" id="KW-0407">Ion channel</keyword>
<dbReference type="GO" id="GO:0034220">
    <property type="term" value="P:monoatomic ion transmembrane transport"/>
    <property type="evidence" value="ECO:0007669"/>
    <property type="project" value="UniProtKB-KW"/>
</dbReference>
<keyword evidence="1" id="KW-1133">Transmembrane helix</keyword>
<feature type="domain" description="Potassium channel" evidence="2">
    <location>
        <begin position="167"/>
        <end position="215"/>
    </location>
</feature>
<evidence type="ECO:0000313" key="3">
    <source>
        <dbReference type="EMBL" id="HFM97235.1"/>
    </source>
</evidence>
<feature type="transmembrane region" description="Helical" evidence="1">
    <location>
        <begin position="61"/>
        <end position="82"/>
    </location>
</feature>
<keyword evidence="1" id="KW-0472">Membrane</keyword>
<feature type="transmembrane region" description="Helical" evidence="1">
    <location>
        <begin position="36"/>
        <end position="54"/>
    </location>
</feature>
<keyword evidence="1" id="KW-0812">Transmembrane</keyword>
<dbReference type="Pfam" id="PF07885">
    <property type="entry name" value="Ion_trans_2"/>
    <property type="match status" value="1"/>
</dbReference>
<dbReference type="SUPFAM" id="SSF81324">
    <property type="entry name" value="Voltage-gated potassium channels"/>
    <property type="match status" value="1"/>
</dbReference>
<keyword evidence="3" id="KW-0406">Ion transport</keyword>
<keyword evidence="3" id="KW-0813">Transport</keyword>
<name>A0A7C3PDT7_9CYAN</name>
<feature type="transmembrane region" description="Helical" evidence="1">
    <location>
        <begin position="197"/>
        <end position="217"/>
    </location>
</feature>
<feature type="transmembrane region" description="Helical" evidence="1">
    <location>
        <begin position="168"/>
        <end position="190"/>
    </location>
</feature>
<feature type="transmembrane region" description="Helical" evidence="1">
    <location>
        <begin position="131"/>
        <end position="148"/>
    </location>
</feature>
<accession>A0A7C3PDT7</accession>
<protein>
    <submittedName>
        <fullName evidence="3">Potassium channel protein</fullName>
    </submittedName>
</protein>
<comment type="caution">
    <text evidence="3">The sequence shown here is derived from an EMBL/GenBank/DDBJ whole genome shotgun (WGS) entry which is preliminary data.</text>
</comment>
<evidence type="ECO:0000256" key="1">
    <source>
        <dbReference type="SAM" id="Phobius"/>
    </source>
</evidence>
<organism evidence="3">
    <name type="scientific">Oscillatoriales cyanobacterium SpSt-418</name>
    <dbReference type="NCBI Taxonomy" id="2282169"/>
    <lineage>
        <taxon>Bacteria</taxon>
        <taxon>Bacillati</taxon>
        <taxon>Cyanobacteriota</taxon>
        <taxon>Cyanophyceae</taxon>
        <taxon>Oscillatoriophycideae</taxon>
        <taxon>Oscillatoriales</taxon>
    </lineage>
</organism>
<gene>
    <name evidence="3" type="ORF">ENR64_05585</name>
</gene>
<dbReference type="InterPro" id="IPR013099">
    <property type="entry name" value="K_chnl_dom"/>
</dbReference>
<dbReference type="Gene3D" id="1.10.287.70">
    <property type="match status" value="1"/>
</dbReference>
<reference evidence="3" key="1">
    <citation type="journal article" date="2020" name="mSystems">
        <title>Genome- and Community-Level Interaction Insights into Carbon Utilization and Element Cycling Functions of Hydrothermarchaeota in Hydrothermal Sediment.</title>
        <authorList>
            <person name="Zhou Z."/>
            <person name="Liu Y."/>
            <person name="Xu W."/>
            <person name="Pan J."/>
            <person name="Luo Z.H."/>
            <person name="Li M."/>
        </authorList>
    </citation>
    <scope>NUCLEOTIDE SEQUENCE [LARGE SCALE GENOMIC DNA]</scope>
    <source>
        <strain evidence="3">SpSt-418</strain>
    </source>
</reference>
<evidence type="ECO:0000259" key="2">
    <source>
        <dbReference type="Pfam" id="PF07885"/>
    </source>
</evidence>